<dbReference type="GO" id="GO:0051209">
    <property type="term" value="P:release of sequestered calcium ion into cytosol"/>
    <property type="evidence" value="ECO:0007669"/>
    <property type="project" value="TreeGrafter"/>
</dbReference>
<feature type="domain" description="Phosphatidylinositol-specific phospholipase C X" evidence="9">
    <location>
        <begin position="1"/>
        <end position="94"/>
    </location>
</feature>
<dbReference type="PROSITE" id="PS50007">
    <property type="entry name" value="PIPLC_X_DOMAIN"/>
    <property type="match status" value="1"/>
</dbReference>
<gene>
    <name evidence="10" type="primary">Plce1</name>
    <name evidence="10" type="ORF">CEXT_403621</name>
</gene>
<dbReference type="Gene3D" id="3.20.20.190">
    <property type="entry name" value="Phosphatidylinositol (PI) phosphodiesterase"/>
    <property type="match status" value="1"/>
</dbReference>
<organism evidence="10 11">
    <name type="scientific">Caerostris extrusa</name>
    <name type="common">Bark spider</name>
    <name type="synonym">Caerostris bankana</name>
    <dbReference type="NCBI Taxonomy" id="172846"/>
    <lineage>
        <taxon>Eukaryota</taxon>
        <taxon>Metazoa</taxon>
        <taxon>Ecdysozoa</taxon>
        <taxon>Arthropoda</taxon>
        <taxon>Chelicerata</taxon>
        <taxon>Arachnida</taxon>
        <taxon>Araneae</taxon>
        <taxon>Araneomorphae</taxon>
        <taxon>Entelegynae</taxon>
        <taxon>Araneoidea</taxon>
        <taxon>Araneidae</taxon>
        <taxon>Caerostris</taxon>
    </lineage>
</organism>
<dbReference type="InterPro" id="IPR017946">
    <property type="entry name" value="PLC-like_Pdiesterase_TIM-brl"/>
</dbReference>
<dbReference type="Proteomes" id="UP001054945">
    <property type="component" value="Unassembled WGS sequence"/>
</dbReference>
<feature type="compositionally biased region" description="Polar residues" evidence="8">
    <location>
        <begin position="118"/>
        <end position="130"/>
    </location>
</feature>
<evidence type="ECO:0000259" key="9">
    <source>
        <dbReference type="SMART" id="SM00148"/>
    </source>
</evidence>
<reference evidence="10 11" key="1">
    <citation type="submission" date="2021-06" db="EMBL/GenBank/DDBJ databases">
        <title>Caerostris extrusa draft genome.</title>
        <authorList>
            <person name="Kono N."/>
            <person name="Arakawa K."/>
        </authorList>
    </citation>
    <scope>NUCLEOTIDE SEQUENCE [LARGE SCALE GENOMIC DNA]</scope>
</reference>
<dbReference type="GO" id="GO:0004435">
    <property type="term" value="F:phosphatidylinositol-4,5-bisphosphate phospholipase C activity"/>
    <property type="evidence" value="ECO:0007669"/>
    <property type="project" value="TreeGrafter"/>
</dbReference>
<dbReference type="InterPro" id="IPR000909">
    <property type="entry name" value="PLipase_C_PInositol-sp_X_dom"/>
</dbReference>
<keyword evidence="6" id="KW-1015">Disulfide bond</keyword>
<dbReference type="InterPro" id="IPR001192">
    <property type="entry name" value="PI-PLC_fam"/>
</dbReference>
<keyword evidence="7" id="KW-0456">Lyase</keyword>
<evidence type="ECO:0000256" key="7">
    <source>
        <dbReference type="ARBA" id="ARBA00023239"/>
    </source>
</evidence>
<dbReference type="GO" id="GO:0048015">
    <property type="term" value="P:phosphatidylinositol-mediated signaling"/>
    <property type="evidence" value="ECO:0007669"/>
    <property type="project" value="TreeGrafter"/>
</dbReference>
<keyword evidence="5" id="KW-0460">Magnesium</keyword>
<comment type="caution">
    <text evidence="10">The sequence shown here is derived from an EMBL/GenBank/DDBJ whole genome shotgun (WGS) entry which is preliminary data.</text>
</comment>
<dbReference type="GO" id="GO:0046872">
    <property type="term" value="F:metal ion binding"/>
    <property type="evidence" value="ECO:0007669"/>
    <property type="project" value="UniProtKB-KW"/>
</dbReference>
<proteinExistence type="predicted"/>
<evidence type="ECO:0000256" key="6">
    <source>
        <dbReference type="ARBA" id="ARBA00023157"/>
    </source>
</evidence>
<comment type="catalytic activity">
    <reaction evidence="1">
        <text>an N-(acyl)-sphingosylphosphoethanolamine = an N-(acyl)-sphingosyl-1,3-cyclic phosphate + ethanolamine</text>
        <dbReference type="Rhea" id="RHEA:60648"/>
        <dbReference type="ChEBI" id="CHEBI:57603"/>
        <dbReference type="ChEBI" id="CHEBI:143891"/>
        <dbReference type="ChEBI" id="CHEBI:143892"/>
    </reaction>
</comment>
<evidence type="ECO:0000313" key="11">
    <source>
        <dbReference type="Proteomes" id="UP001054945"/>
    </source>
</evidence>
<sequence length="318" mass="35067">MPVIYHGHTLTTKIPFKSVVDAIHRSAFVTSSYPVILSIENHCSLQQQAKMAQIFTSTFGDRLVSRFLFESDFGDDPQLPSPNQLQYRVLIKNKKMRVAITPALPTKTRQGKLGGGRTNSIISTASTGSFNDEDDDDYDEDEDDEYIIDENFPEVEQEDRQSSGTVSKSVSLTVRTESLSSQEETFRKHPSAPAEADDKKSGSQIAPELSDLVVYCQAIKFRGFIQGNSSPTNSVKVKKISSRRNLLASSGASSLPGTPPTSFADAKTEQAFLKRSLAPCFQVSSVNENTAKKLCKRHPLTLMAYPLQFVVNVQSCIT</sequence>
<dbReference type="Pfam" id="PF00388">
    <property type="entry name" value="PI-PLC-X"/>
    <property type="match status" value="1"/>
</dbReference>
<evidence type="ECO:0000256" key="8">
    <source>
        <dbReference type="SAM" id="MobiDB-lite"/>
    </source>
</evidence>
<dbReference type="GO" id="GO:0007186">
    <property type="term" value="P:G protein-coupled receptor signaling pathway"/>
    <property type="evidence" value="ECO:0007669"/>
    <property type="project" value="TreeGrafter"/>
</dbReference>
<dbReference type="GO" id="GO:0046488">
    <property type="term" value="P:phosphatidylinositol metabolic process"/>
    <property type="evidence" value="ECO:0007669"/>
    <property type="project" value="TreeGrafter"/>
</dbReference>
<dbReference type="PANTHER" id="PTHR10336:SF6">
    <property type="entry name" value="1-PHOSPHATIDYLINOSITOL 4,5-BISPHOSPHATE PHOSPHODIESTERASE EPSILON-1"/>
    <property type="match status" value="1"/>
</dbReference>
<evidence type="ECO:0000256" key="3">
    <source>
        <dbReference type="ARBA" id="ARBA00022525"/>
    </source>
</evidence>
<feature type="compositionally biased region" description="Polar residues" evidence="8">
    <location>
        <begin position="162"/>
        <end position="183"/>
    </location>
</feature>
<dbReference type="SUPFAM" id="SSF51695">
    <property type="entry name" value="PLC-like phosphodiesterases"/>
    <property type="match status" value="1"/>
</dbReference>
<dbReference type="SMART" id="SM00148">
    <property type="entry name" value="PLCXc"/>
    <property type="match status" value="1"/>
</dbReference>
<evidence type="ECO:0000256" key="2">
    <source>
        <dbReference type="ARBA" id="ARBA00004613"/>
    </source>
</evidence>
<dbReference type="GO" id="GO:0016829">
    <property type="term" value="F:lyase activity"/>
    <property type="evidence" value="ECO:0007669"/>
    <property type="project" value="UniProtKB-KW"/>
</dbReference>
<feature type="region of interest" description="Disordered" evidence="8">
    <location>
        <begin position="101"/>
        <end position="203"/>
    </location>
</feature>
<evidence type="ECO:0000256" key="1">
    <source>
        <dbReference type="ARBA" id="ARBA00000110"/>
    </source>
</evidence>
<feature type="compositionally biased region" description="Acidic residues" evidence="8">
    <location>
        <begin position="131"/>
        <end position="157"/>
    </location>
</feature>
<keyword evidence="4" id="KW-0479">Metal-binding</keyword>
<protein>
    <submittedName>
        <fullName evidence="10">1-phosphatidylinositol 4,5-bisphosphate phosphodiesterase epsilon-1</fullName>
    </submittedName>
</protein>
<name>A0AAV4N8W3_CAEEX</name>
<dbReference type="GO" id="GO:0005576">
    <property type="term" value="C:extracellular region"/>
    <property type="evidence" value="ECO:0007669"/>
    <property type="project" value="UniProtKB-SubCell"/>
</dbReference>
<dbReference type="AlphaFoldDB" id="A0AAV4N8W3"/>
<comment type="subcellular location">
    <subcellularLocation>
        <location evidence="2">Secreted</location>
    </subcellularLocation>
</comment>
<evidence type="ECO:0000256" key="4">
    <source>
        <dbReference type="ARBA" id="ARBA00022723"/>
    </source>
</evidence>
<keyword evidence="3" id="KW-0964">Secreted</keyword>
<evidence type="ECO:0000256" key="5">
    <source>
        <dbReference type="ARBA" id="ARBA00022842"/>
    </source>
</evidence>
<keyword evidence="11" id="KW-1185">Reference proteome</keyword>
<accession>A0AAV4N8W3</accession>
<dbReference type="PANTHER" id="PTHR10336">
    <property type="entry name" value="PHOSPHOINOSITIDE-SPECIFIC PHOSPHOLIPASE C FAMILY PROTEIN"/>
    <property type="match status" value="1"/>
</dbReference>
<dbReference type="EMBL" id="BPLR01003028">
    <property type="protein sequence ID" value="GIX80421.1"/>
    <property type="molecule type" value="Genomic_DNA"/>
</dbReference>
<dbReference type="GO" id="GO:0007265">
    <property type="term" value="P:Ras protein signal transduction"/>
    <property type="evidence" value="ECO:0007669"/>
    <property type="project" value="TreeGrafter"/>
</dbReference>
<evidence type="ECO:0000313" key="10">
    <source>
        <dbReference type="EMBL" id="GIX80421.1"/>
    </source>
</evidence>